<feature type="chain" id="PRO_5019001877" description="Secreted protein" evidence="1">
    <location>
        <begin position="27"/>
        <end position="142"/>
    </location>
</feature>
<sequence>MDMIRELLAAVAVAGAAISMAPAASADDDLMYLDKSGRYPSDVPGMNYDARLAGPCTNMELFTFGRGPGGEVLQCRWIENQWPPVYTGFWVAAYQLYGVQEIGSPCPKPQSAAQAPDGRPLLCRGAEGWQPGFFTRAGFFPR</sequence>
<proteinExistence type="predicted"/>
<evidence type="ECO:0008006" key="4">
    <source>
        <dbReference type="Google" id="ProtNLM"/>
    </source>
</evidence>
<dbReference type="Proteomes" id="UP000287177">
    <property type="component" value="Unassembled WGS sequence"/>
</dbReference>
<comment type="caution">
    <text evidence="2">The sequence shown here is derived from an EMBL/GenBank/DDBJ whole genome shotgun (WGS) entry which is preliminary data.</text>
</comment>
<dbReference type="AlphaFoldDB" id="A0A439DZI3"/>
<feature type="signal peptide" evidence="1">
    <location>
        <begin position="1"/>
        <end position="26"/>
    </location>
</feature>
<evidence type="ECO:0000313" key="3">
    <source>
        <dbReference type="Proteomes" id="UP000287177"/>
    </source>
</evidence>
<gene>
    <name evidence="2" type="ORF">MELE44368_10970</name>
</gene>
<dbReference type="EMBL" id="ATDN01000002">
    <property type="protein sequence ID" value="RWA23193.1"/>
    <property type="molecule type" value="Genomic_DNA"/>
</dbReference>
<protein>
    <recommendedName>
        <fullName evidence="4">Secreted protein</fullName>
    </recommendedName>
</protein>
<reference evidence="2 3" key="1">
    <citation type="submission" date="2013-06" db="EMBL/GenBank/DDBJ databases">
        <title>The draft sequence of the Mycobacterium elephantis genome.</title>
        <authorList>
            <person name="Pettersson F.B."/>
            <person name="Das S."/>
            <person name="Dasgupta S."/>
            <person name="Bhattacharya A."/>
            <person name="Kirsebom L.A."/>
        </authorList>
    </citation>
    <scope>NUCLEOTIDE SEQUENCE [LARGE SCALE GENOMIC DNA]</scope>
    <source>
        <strain evidence="2 3">DSM 44368</strain>
    </source>
</reference>
<keyword evidence="1" id="KW-0732">Signal</keyword>
<organism evidence="2 3">
    <name type="scientific">Mycolicibacterium elephantis DSM 44368</name>
    <dbReference type="NCBI Taxonomy" id="1335622"/>
    <lineage>
        <taxon>Bacteria</taxon>
        <taxon>Bacillati</taxon>
        <taxon>Actinomycetota</taxon>
        <taxon>Actinomycetes</taxon>
        <taxon>Mycobacteriales</taxon>
        <taxon>Mycobacteriaceae</taxon>
        <taxon>Mycolicibacterium</taxon>
    </lineage>
</organism>
<accession>A0A439DZI3</accession>
<keyword evidence="3" id="KW-1185">Reference proteome</keyword>
<evidence type="ECO:0000256" key="1">
    <source>
        <dbReference type="SAM" id="SignalP"/>
    </source>
</evidence>
<evidence type="ECO:0000313" key="2">
    <source>
        <dbReference type="EMBL" id="RWA23193.1"/>
    </source>
</evidence>
<name>A0A439DZI3_9MYCO</name>